<proteinExistence type="predicted"/>
<sequence length="79" mass="9335">MGQICNRNEGNRKEHLITTLKLVRDYNLRISEKRKPPSPKYWTTPWANELMSNLPPMGKQRKVEEPRQRRGAEGSVWCK</sequence>
<reference evidence="2" key="1">
    <citation type="submission" date="2023-06" db="EMBL/GenBank/DDBJ databases">
        <title>Genomic analysis of the entomopathogenic nematode Steinernema hermaphroditum.</title>
        <authorList>
            <person name="Schwarz E.M."/>
            <person name="Heppert J.K."/>
            <person name="Baniya A."/>
            <person name="Schwartz H.T."/>
            <person name="Tan C.-H."/>
            <person name="Antoshechkin I."/>
            <person name="Sternberg P.W."/>
            <person name="Goodrich-Blair H."/>
            <person name="Dillman A.R."/>
        </authorList>
    </citation>
    <scope>NUCLEOTIDE SEQUENCE</scope>
    <source>
        <strain evidence="2">PS9179</strain>
        <tissue evidence="2">Whole animal</tissue>
    </source>
</reference>
<protein>
    <submittedName>
        <fullName evidence="2">Uncharacterized protein</fullName>
    </submittedName>
</protein>
<dbReference type="Proteomes" id="UP001175271">
    <property type="component" value="Unassembled WGS sequence"/>
</dbReference>
<evidence type="ECO:0000313" key="3">
    <source>
        <dbReference type="Proteomes" id="UP001175271"/>
    </source>
</evidence>
<gene>
    <name evidence="2" type="ORF">QR680_016515</name>
</gene>
<feature type="region of interest" description="Disordered" evidence="1">
    <location>
        <begin position="53"/>
        <end position="79"/>
    </location>
</feature>
<comment type="caution">
    <text evidence="2">The sequence shown here is derived from an EMBL/GenBank/DDBJ whole genome shotgun (WGS) entry which is preliminary data.</text>
</comment>
<dbReference type="AlphaFoldDB" id="A0AA39HDX9"/>
<keyword evidence="3" id="KW-1185">Reference proteome</keyword>
<name>A0AA39HDX9_9BILA</name>
<evidence type="ECO:0000256" key="1">
    <source>
        <dbReference type="SAM" id="MobiDB-lite"/>
    </source>
</evidence>
<evidence type="ECO:0000313" key="2">
    <source>
        <dbReference type="EMBL" id="KAK0402762.1"/>
    </source>
</evidence>
<feature type="compositionally biased region" description="Basic and acidic residues" evidence="1">
    <location>
        <begin position="61"/>
        <end position="72"/>
    </location>
</feature>
<organism evidence="2 3">
    <name type="scientific">Steinernema hermaphroditum</name>
    <dbReference type="NCBI Taxonomy" id="289476"/>
    <lineage>
        <taxon>Eukaryota</taxon>
        <taxon>Metazoa</taxon>
        <taxon>Ecdysozoa</taxon>
        <taxon>Nematoda</taxon>
        <taxon>Chromadorea</taxon>
        <taxon>Rhabditida</taxon>
        <taxon>Tylenchina</taxon>
        <taxon>Panagrolaimomorpha</taxon>
        <taxon>Strongyloidoidea</taxon>
        <taxon>Steinernematidae</taxon>
        <taxon>Steinernema</taxon>
    </lineage>
</organism>
<dbReference type="EMBL" id="JAUCMV010000004">
    <property type="protein sequence ID" value="KAK0402762.1"/>
    <property type="molecule type" value="Genomic_DNA"/>
</dbReference>
<accession>A0AA39HDX9</accession>